<evidence type="ECO:0000313" key="1">
    <source>
        <dbReference type="EMBL" id="TVU04016.1"/>
    </source>
</evidence>
<accession>A0A5J9SY94</accession>
<dbReference type="AlphaFoldDB" id="A0A5J9SY94"/>
<dbReference type="OrthoDB" id="767398at2759"/>
<name>A0A5J9SY94_9POAL</name>
<sequence length="132" mass="14644">MEEKAPGCLRPLLFCLRSPGFAHSMGGRIKELNKRLDGIREEMAGFKFEHLGSFFERTRPSEATPRSRTTTSLIDESAIVGEGIEMDTKALVQVLLSKEPAIMVVSIVRKSTFAAGLSYGRFPAPLDRRKDS</sequence>
<comment type="caution">
    <text evidence="1">The sequence shown here is derived from an EMBL/GenBank/DDBJ whole genome shotgun (WGS) entry which is preliminary data.</text>
</comment>
<reference evidence="1 2" key="1">
    <citation type="journal article" date="2019" name="Sci. Rep.">
        <title>A high-quality genome of Eragrostis curvula grass provides insights into Poaceae evolution and supports new strategies to enhance forage quality.</title>
        <authorList>
            <person name="Carballo J."/>
            <person name="Santos B.A.C.M."/>
            <person name="Zappacosta D."/>
            <person name="Garbus I."/>
            <person name="Selva J.P."/>
            <person name="Gallo C.A."/>
            <person name="Diaz A."/>
            <person name="Albertini E."/>
            <person name="Caccamo M."/>
            <person name="Echenique V."/>
        </authorList>
    </citation>
    <scope>NUCLEOTIDE SEQUENCE [LARGE SCALE GENOMIC DNA]</scope>
    <source>
        <strain evidence="2">cv. Victoria</strain>
        <tissue evidence="1">Leaf</tissue>
    </source>
</reference>
<dbReference type="Gramene" id="TVU04016">
    <property type="protein sequence ID" value="TVU04016"/>
    <property type="gene ID" value="EJB05_50433"/>
</dbReference>
<keyword evidence="2" id="KW-1185">Reference proteome</keyword>
<evidence type="ECO:0000313" key="2">
    <source>
        <dbReference type="Proteomes" id="UP000324897"/>
    </source>
</evidence>
<organism evidence="1 2">
    <name type="scientific">Eragrostis curvula</name>
    <name type="common">weeping love grass</name>
    <dbReference type="NCBI Taxonomy" id="38414"/>
    <lineage>
        <taxon>Eukaryota</taxon>
        <taxon>Viridiplantae</taxon>
        <taxon>Streptophyta</taxon>
        <taxon>Embryophyta</taxon>
        <taxon>Tracheophyta</taxon>
        <taxon>Spermatophyta</taxon>
        <taxon>Magnoliopsida</taxon>
        <taxon>Liliopsida</taxon>
        <taxon>Poales</taxon>
        <taxon>Poaceae</taxon>
        <taxon>PACMAD clade</taxon>
        <taxon>Chloridoideae</taxon>
        <taxon>Eragrostideae</taxon>
        <taxon>Eragrostidinae</taxon>
        <taxon>Eragrostis</taxon>
    </lineage>
</organism>
<dbReference type="EMBL" id="RWGY01000113">
    <property type="protein sequence ID" value="TVU04016.1"/>
    <property type="molecule type" value="Genomic_DNA"/>
</dbReference>
<proteinExistence type="predicted"/>
<feature type="non-terminal residue" evidence="1">
    <location>
        <position position="1"/>
    </location>
</feature>
<gene>
    <name evidence="1" type="ORF">EJB05_50433</name>
</gene>
<protein>
    <submittedName>
        <fullName evidence="1">Uncharacterized protein</fullName>
    </submittedName>
</protein>
<dbReference type="Proteomes" id="UP000324897">
    <property type="component" value="Unassembled WGS sequence"/>
</dbReference>